<reference evidence="1" key="1">
    <citation type="submission" date="2014-11" db="EMBL/GenBank/DDBJ databases">
        <authorList>
            <person name="Amaro Gonzalez C."/>
        </authorList>
    </citation>
    <scope>NUCLEOTIDE SEQUENCE</scope>
</reference>
<protein>
    <submittedName>
        <fullName evidence="1">Uncharacterized protein</fullName>
    </submittedName>
</protein>
<evidence type="ECO:0000313" key="1">
    <source>
        <dbReference type="EMBL" id="JAI00729.1"/>
    </source>
</evidence>
<organism evidence="1">
    <name type="scientific">Anguilla anguilla</name>
    <name type="common">European freshwater eel</name>
    <name type="synonym">Muraena anguilla</name>
    <dbReference type="NCBI Taxonomy" id="7936"/>
    <lineage>
        <taxon>Eukaryota</taxon>
        <taxon>Metazoa</taxon>
        <taxon>Chordata</taxon>
        <taxon>Craniata</taxon>
        <taxon>Vertebrata</taxon>
        <taxon>Euteleostomi</taxon>
        <taxon>Actinopterygii</taxon>
        <taxon>Neopterygii</taxon>
        <taxon>Teleostei</taxon>
        <taxon>Anguilliformes</taxon>
        <taxon>Anguillidae</taxon>
        <taxon>Anguilla</taxon>
    </lineage>
</organism>
<reference evidence="1" key="2">
    <citation type="journal article" date="2015" name="Fish Shellfish Immunol.">
        <title>Early steps in the European eel (Anguilla anguilla)-Vibrio vulnificus interaction in the gills: Role of the RtxA13 toxin.</title>
        <authorList>
            <person name="Callol A."/>
            <person name="Pajuelo D."/>
            <person name="Ebbesson L."/>
            <person name="Teles M."/>
            <person name="MacKenzie S."/>
            <person name="Amaro C."/>
        </authorList>
    </citation>
    <scope>NUCLEOTIDE SEQUENCE</scope>
</reference>
<name>A0A0E9XGC9_ANGAN</name>
<dbReference type="EMBL" id="GBXM01007849">
    <property type="protein sequence ID" value="JAI00729.1"/>
    <property type="molecule type" value="Transcribed_RNA"/>
</dbReference>
<accession>A0A0E9XGC9</accession>
<proteinExistence type="predicted"/>
<dbReference type="AlphaFoldDB" id="A0A0E9XGC9"/>
<sequence>MCLTLDSKFRLRGADAAQPGPLQPALPRTEDLRQARHLRRLQQHAGALGPVQ</sequence>